<comment type="caution">
    <text evidence="2">The sequence shown here is derived from an EMBL/GenBank/DDBJ whole genome shotgun (WGS) entry which is preliminary data.</text>
</comment>
<protein>
    <recommendedName>
        <fullName evidence="1">Secretion system C-terminal sorting domain-containing protein</fullName>
    </recommendedName>
</protein>
<sequence>MKTHLIYFILCFYVTNVLFGQDLVNVIQPTTYIYYQAGQQLTDSTVRYFLISRDSKYKSNSLTYLVDQNVPTGEVITFAVLDTSNEYSLITAADTLFHIPLHDGSSIIGSNGFECDFTLSDLTFFTKEGNVKWHLGYGDNFIINNTIKSIGLVQKEVVAVITEESEVIYINFEGEELFFLIPPPIYYNITYVNGNYYGTKSDMVFKLKEDFEILDSLPVNDITFFGRNDNNRLLLGTKAGLKIMDENLVIVGSNPLLSSVVSGTKTNDEIWVVNDQGLFELDTLLTIRQHFTPEPNEKMKYACSFEDNVIATSEYDGLNHKDLVCRKYIPLNPTVLTSLDISIDNLYFPEKVIREIWNGFPYAFQFRFDSMGVLVRNQSEDTLYSCIVNCDWDADVYCLGYHHEWKFDSIYVLPHGQVVLQLGSFTTDVMYYGAGTPFCFWVDLPNGHPDIFPQNDNFCGNPEIINKIETPQKNYKIVMCPNPANEVLRIKLIEESTSFLEGSIYNSCGILVERRKLNDSQTEISVENYPGGLYILCLHDGSGNSESHLFTVIH</sequence>
<accession>A0A9D7XPX2</accession>
<evidence type="ECO:0000313" key="3">
    <source>
        <dbReference type="Proteomes" id="UP000808337"/>
    </source>
</evidence>
<reference evidence="2 3" key="1">
    <citation type="submission" date="2020-10" db="EMBL/GenBank/DDBJ databases">
        <title>Connecting structure to function with the recovery of over 1000 high-quality activated sludge metagenome-assembled genomes encoding full-length rRNA genes using long-read sequencing.</title>
        <authorList>
            <person name="Singleton C.M."/>
            <person name="Petriglieri F."/>
            <person name="Kristensen J.M."/>
            <person name="Kirkegaard R.H."/>
            <person name="Michaelsen T.Y."/>
            <person name="Andersen M.H."/>
            <person name="Karst S.M."/>
            <person name="Dueholm M.S."/>
            <person name="Nielsen P.H."/>
            <person name="Albertsen M."/>
        </authorList>
    </citation>
    <scope>NUCLEOTIDE SEQUENCE [LARGE SCALE GENOMIC DNA]</scope>
    <source>
        <strain evidence="2">Ribe_18-Q3-R11-54_MAXAC.273</strain>
    </source>
</reference>
<evidence type="ECO:0000259" key="1">
    <source>
        <dbReference type="Pfam" id="PF18962"/>
    </source>
</evidence>
<dbReference type="InterPro" id="IPR026444">
    <property type="entry name" value="Secre_tail"/>
</dbReference>
<organism evidence="2 3">
    <name type="scientific">Candidatus Opimibacter skivensis</name>
    <dbReference type="NCBI Taxonomy" id="2982028"/>
    <lineage>
        <taxon>Bacteria</taxon>
        <taxon>Pseudomonadati</taxon>
        <taxon>Bacteroidota</taxon>
        <taxon>Saprospiria</taxon>
        <taxon>Saprospirales</taxon>
        <taxon>Saprospiraceae</taxon>
        <taxon>Candidatus Opimibacter</taxon>
    </lineage>
</organism>
<name>A0A9D7XPX2_9BACT</name>
<gene>
    <name evidence="2" type="ORF">IPP15_21910</name>
</gene>
<proteinExistence type="predicted"/>
<dbReference type="Pfam" id="PF18962">
    <property type="entry name" value="Por_Secre_tail"/>
    <property type="match status" value="1"/>
</dbReference>
<dbReference type="EMBL" id="JADKGY010000032">
    <property type="protein sequence ID" value="MBK9984984.1"/>
    <property type="molecule type" value="Genomic_DNA"/>
</dbReference>
<dbReference type="AlphaFoldDB" id="A0A9D7XPX2"/>
<feature type="domain" description="Secretion system C-terminal sorting" evidence="1">
    <location>
        <begin position="481"/>
        <end position="545"/>
    </location>
</feature>
<evidence type="ECO:0000313" key="2">
    <source>
        <dbReference type="EMBL" id="MBK9984984.1"/>
    </source>
</evidence>
<dbReference type="Proteomes" id="UP000808337">
    <property type="component" value="Unassembled WGS sequence"/>
</dbReference>